<accession>A0ABP3T0D9</accession>
<dbReference type="InterPro" id="IPR029060">
    <property type="entry name" value="PIN-like_dom_sf"/>
</dbReference>
<protein>
    <recommendedName>
        <fullName evidence="3">PIN domain-containing protein</fullName>
    </recommendedName>
</protein>
<dbReference type="Proteomes" id="UP001500724">
    <property type="component" value="Unassembled WGS sequence"/>
</dbReference>
<dbReference type="EMBL" id="BAAAGU010000107">
    <property type="protein sequence ID" value="GAA0671884.1"/>
    <property type="molecule type" value="Genomic_DNA"/>
</dbReference>
<organism evidence="1 2">
    <name type="scientific">Streptomyces thermocarboxydovorans</name>
    <dbReference type="NCBI Taxonomy" id="59298"/>
    <lineage>
        <taxon>Bacteria</taxon>
        <taxon>Bacillati</taxon>
        <taxon>Actinomycetota</taxon>
        <taxon>Actinomycetes</taxon>
        <taxon>Kitasatosporales</taxon>
        <taxon>Streptomycetaceae</taxon>
        <taxon>Streptomyces</taxon>
    </lineage>
</organism>
<gene>
    <name evidence="1" type="ORF">GCM10009535_59490</name>
</gene>
<comment type="caution">
    <text evidence="1">The sequence shown here is derived from an EMBL/GenBank/DDBJ whole genome shotgun (WGS) entry which is preliminary data.</text>
</comment>
<dbReference type="SUPFAM" id="SSF88723">
    <property type="entry name" value="PIN domain-like"/>
    <property type="match status" value="1"/>
</dbReference>
<evidence type="ECO:0000313" key="2">
    <source>
        <dbReference type="Proteomes" id="UP001500724"/>
    </source>
</evidence>
<dbReference type="Gene3D" id="3.40.50.1010">
    <property type="entry name" value="5'-nuclease"/>
    <property type="match status" value="1"/>
</dbReference>
<keyword evidence="2" id="KW-1185">Reference proteome</keyword>
<evidence type="ECO:0008006" key="3">
    <source>
        <dbReference type="Google" id="ProtNLM"/>
    </source>
</evidence>
<dbReference type="RefSeq" id="WP_344007684.1">
    <property type="nucleotide sequence ID" value="NZ_BAAAGU010000107.1"/>
</dbReference>
<proteinExistence type="predicted"/>
<sequence length="148" mass="16266">MSRTARAKLHRPRQRVFVFDSEALSKAVHGDREITALIKAAPRLDIPIITASLTTLEAWDPREGSKQALWNWALSRIRLVHTDDQVIALARDMLKAAGLHGHKYAIDAVLAAVAVREGAQGAQATVFTSDTDDMNQLLAGHPVRVEKV</sequence>
<evidence type="ECO:0000313" key="1">
    <source>
        <dbReference type="EMBL" id="GAA0671884.1"/>
    </source>
</evidence>
<name>A0ABP3T0D9_9ACTN</name>
<reference evidence="2" key="1">
    <citation type="journal article" date="2019" name="Int. J. Syst. Evol. Microbiol.">
        <title>The Global Catalogue of Microorganisms (GCM) 10K type strain sequencing project: providing services to taxonomists for standard genome sequencing and annotation.</title>
        <authorList>
            <consortium name="The Broad Institute Genomics Platform"/>
            <consortium name="The Broad Institute Genome Sequencing Center for Infectious Disease"/>
            <person name="Wu L."/>
            <person name="Ma J."/>
        </authorList>
    </citation>
    <scope>NUCLEOTIDE SEQUENCE [LARGE SCALE GENOMIC DNA]</scope>
    <source>
        <strain evidence="2">JCM 10367</strain>
    </source>
</reference>